<dbReference type="GO" id="GO:0003824">
    <property type="term" value="F:catalytic activity"/>
    <property type="evidence" value="ECO:0007669"/>
    <property type="project" value="UniProtKB-ARBA"/>
</dbReference>
<dbReference type="SMART" id="SM00052">
    <property type="entry name" value="EAL"/>
    <property type="match status" value="1"/>
</dbReference>
<accession>A0A6M0K1G0</accession>
<dbReference type="AlphaFoldDB" id="A0A6M0K1G0"/>
<dbReference type="PROSITE" id="PS50887">
    <property type="entry name" value="GGDEF"/>
    <property type="match status" value="1"/>
</dbReference>
<dbReference type="InterPro" id="IPR035919">
    <property type="entry name" value="EAL_sf"/>
</dbReference>
<dbReference type="Gene3D" id="3.30.70.270">
    <property type="match status" value="1"/>
</dbReference>
<dbReference type="PANTHER" id="PTHR44757">
    <property type="entry name" value="DIGUANYLATE CYCLASE DGCP"/>
    <property type="match status" value="1"/>
</dbReference>
<dbReference type="Pfam" id="PF00990">
    <property type="entry name" value="GGDEF"/>
    <property type="match status" value="1"/>
</dbReference>
<evidence type="ECO:0000259" key="5">
    <source>
        <dbReference type="PROSITE" id="PS50887"/>
    </source>
</evidence>
<dbReference type="InterPro" id="IPR052155">
    <property type="entry name" value="Biofilm_reg_signaling"/>
</dbReference>
<dbReference type="Pfam" id="PF00563">
    <property type="entry name" value="EAL"/>
    <property type="match status" value="1"/>
</dbReference>
<dbReference type="Proteomes" id="UP000483379">
    <property type="component" value="Unassembled WGS sequence"/>
</dbReference>
<dbReference type="EMBL" id="JAAIJQ010000033">
    <property type="protein sequence ID" value="NEV62733.1"/>
    <property type="molecule type" value="Genomic_DNA"/>
</dbReference>
<dbReference type="SUPFAM" id="SSF55785">
    <property type="entry name" value="PYP-like sensor domain (PAS domain)"/>
    <property type="match status" value="3"/>
</dbReference>
<feature type="domain" description="GGDEF" evidence="5">
    <location>
        <begin position="437"/>
        <end position="570"/>
    </location>
</feature>
<dbReference type="InterPro" id="IPR013656">
    <property type="entry name" value="PAS_4"/>
</dbReference>
<dbReference type="Gene3D" id="3.20.20.450">
    <property type="entry name" value="EAL domain"/>
    <property type="match status" value="1"/>
</dbReference>
<feature type="domain" description="EAL" evidence="4">
    <location>
        <begin position="579"/>
        <end position="833"/>
    </location>
</feature>
<dbReference type="SUPFAM" id="SSF141868">
    <property type="entry name" value="EAL domain-like"/>
    <property type="match status" value="1"/>
</dbReference>
<dbReference type="InterPro" id="IPR000014">
    <property type="entry name" value="PAS"/>
</dbReference>
<evidence type="ECO:0000259" key="3">
    <source>
        <dbReference type="PROSITE" id="PS50113"/>
    </source>
</evidence>
<feature type="domain" description="PAS" evidence="2">
    <location>
        <begin position="292"/>
        <end position="347"/>
    </location>
</feature>
<dbReference type="CDD" id="cd00130">
    <property type="entry name" value="PAS"/>
    <property type="match status" value="2"/>
</dbReference>
<dbReference type="Gene3D" id="3.30.450.20">
    <property type="entry name" value="PAS domain"/>
    <property type="match status" value="3"/>
</dbReference>
<dbReference type="CDD" id="cd01949">
    <property type="entry name" value="GGDEF"/>
    <property type="match status" value="1"/>
</dbReference>
<dbReference type="InterPro" id="IPR001633">
    <property type="entry name" value="EAL_dom"/>
</dbReference>
<dbReference type="PROSITE" id="PS50883">
    <property type="entry name" value="EAL"/>
    <property type="match status" value="1"/>
</dbReference>
<evidence type="ECO:0000259" key="4">
    <source>
        <dbReference type="PROSITE" id="PS50883"/>
    </source>
</evidence>
<gene>
    <name evidence="6" type="ORF">G3446_12670</name>
</gene>
<organism evidence="6 7">
    <name type="scientific">Thiorhodococcus minor</name>
    <dbReference type="NCBI Taxonomy" id="57489"/>
    <lineage>
        <taxon>Bacteria</taxon>
        <taxon>Pseudomonadati</taxon>
        <taxon>Pseudomonadota</taxon>
        <taxon>Gammaproteobacteria</taxon>
        <taxon>Chromatiales</taxon>
        <taxon>Chromatiaceae</taxon>
        <taxon>Thiorhodococcus</taxon>
    </lineage>
</organism>
<dbReference type="InterPro" id="IPR043128">
    <property type="entry name" value="Rev_trsase/Diguanyl_cyclase"/>
</dbReference>
<dbReference type="FunFam" id="3.30.70.270:FF:000001">
    <property type="entry name" value="Diguanylate cyclase domain protein"/>
    <property type="match status" value="1"/>
</dbReference>
<dbReference type="InterPro" id="IPR001610">
    <property type="entry name" value="PAC"/>
</dbReference>
<proteinExistence type="predicted"/>
<dbReference type="InterPro" id="IPR000160">
    <property type="entry name" value="GGDEF_dom"/>
</dbReference>
<dbReference type="PROSITE" id="PS50112">
    <property type="entry name" value="PAS"/>
    <property type="match status" value="2"/>
</dbReference>
<dbReference type="SUPFAM" id="SSF55073">
    <property type="entry name" value="Nucleotide cyclase"/>
    <property type="match status" value="1"/>
</dbReference>
<dbReference type="SMART" id="SM00267">
    <property type="entry name" value="GGDEF"/>
    <property type="match status" value="1"/>
</dbReference>
<evidence type="ECO:0000313" key="6">
    <source>
        <dbReference type="EMBL" id="NEV62733.1"/>
    </source>
</evidence>
<dbReference type="CDD" id="cd01948">
    <property type="entry name" value="EAL"/>
    <property type="match status" value="1"/>
</dbReference>
<comment type="cofactor">
    <cofactor evidence="1">
        <name>Mg(2+)</name>
        <dbReference type="ChEBI" id="CHEBI:18420"/>
    </cofactor>
</comment>
<name>A0A6M0K1G0_9GAMM</name>
<feature type="domain" description="PAC" evidence="3">
    <location>
        <begin position="102"/>
        <end position="155"/>
    </location>
</feature>
<comment type="caution">
    <text evidence="6">The sequence shown here is derived from an EMBL/GenBank/DDBJ whole genome shotgun (WGS) entry which is preliminary data.</text>
</comment>
<dbReference type="InterPro" id="IPR029787">
    <property type="entry name" value="Nucleotide_cyclase"/>
</dbReference>
<protein>
    <submittedName>
        <fullName evidence="6">EAL domain-containing protein</fullName>
    </submittedName>
</protein>
<feature type="domain" description="PAS" evidence="2">
    <location>
        <begin position="156"/>
        <end position="228"/>
    </location>
</feature>
<dbReference type="SMART" id="SM00086">
    <property type="entry name" value="PAC"/>
    <property type="match status" value="3"/>
</dbReference>
<dbReference type="InterPro" id="IPR013655">
    <property type="entry name" value="PAS_fold_3"/>
</dbReference>
<dbReference type="PROSITE" id="PS50113">
    <property type="entry name" value="PAC"/>
    <property type="match status" value="2"/>
</dbReference>
<dbReference type="PANTHER" id="PTHR44757:SF2">
    <property type="entry name" value="BIOFILM ARCHITECTURE MAINTENANCE PROTEIN MBAA"/>
    <property type="match status" value="1"/>
</dbReference>
<dbReference type="SMART" id="SM00091">
    <property type="entry name" value="PAS"/>
    <property type="match status" value="2"/>
</dbReference>
<keyword evidence="7" id="KW-1185">Reference proteome</keyword>
<dbReference type="Pfam" id="PF08447">
    <property type="entry name" value="PAS_3"/>
    <property type="match status" value="2"/>
</dbReference>
<evidence type="ECO:0000313" key="7">
    <source>
        <dbReference type="Proteomes" id="UP000483379"/>
    </source>
</evidence>
<dbReference type="Gene3D" id="2.10.70.100">
    <property type="match status" value="2"/>
</dbReference>
<reference evidence="6 7" key="1">
    <citation type="submission" date="2020-02" db="EMBL/GenBank/DDBJ databases">
        <title>Genome sequences of Thiorhodococcus mannitoliphagus and Thiorhodococcus minor, purple sulfur photosynthetic bacteria in the gammaproteobacterial family, Chromatiaceae.</title>
        <authorList>
            <person name="Aviles F.A."/>
            <person name="Meyer T.E."/>
            <person name="Kyndt J.A."/>
        </authorList>
    </citation>
    <scope>NUCLEOTIDE SEQUENCE [LARGE SCALE GENOMIC DNA]</scope>
    <source>
        <strain evidence="6 7">DSM 11518</strain>
    </source>
</reference>
<feature type="domain" description="PAC" evidence="3">
    <location>
        <begin position="231"/>
        <end position="283"/>
    </location>
</feature>
<dbReference type="NCBIfam" id="TIGR00254">
    <property type="entry name" value="GGDEF"/>
    <property type="match status" value="1"/>
</dbReference>
<evidence type="ECO:0000256" key="1">
    <source>
        <dbReference type="ARBA" id="ARBA00001946"/>
    </source>
</evidence>
<dbReference type="NCBIfam" id="TIGR00229">
    <property type="entry name" value="sensory_box"/>
    <property type="match status" value="1"/>
</dbReference>
<dbReference type="Pfam" id="PF08448">
    <property type="entry name" value="PAS_4"/>
    <property type="match status" value="1"/>
</dbReference>
<evidence type="ECO:0000259" key="2">
    <source>
        <dbReference type="PROSITE" id="PS50112"/>
    </source>
</evidence>
<dbReference type="InterPro" id="IPR000700">
    <property type="entry name" value="PAS-assoc_C"/>
</dbReference>
<sequence>MKRESRGLAHTEASTHQTASARVISADECGLLLTHAGRLAQVGGWMLEPKTTGFIPTPEWCDIHGVERGNRTLDGLLHMVHSDDRAGMQGALQKALEEGTSYLHQHRITRPDDGRIRVIQDYGEVRYDAAGKPAWLLGAAQDVTERTRMQDALRDTEEHLYLALRLSGTAVWEWHTDNDLVVWSEEMVSIWGLPPGSSRGRLAELDARVHPEDLPRWRASLRACVEDGAAQNLELRVVWPDDSTHWLVIYGDAVRGADGRAIRLAGVARDNTELRQAEDEQARFFGLSLHLFLIASLDGTIRRVNPAWTEILGYRQDELIGHHLLDYLYPGDSETTRAKLQALLQGRDSDYFENRYLCKDGSLRTLAWSATAPADTGLIYAAAQDITERRVAEQALRDSQSRLEAMAYYDHLTGLPNRRLLLNRLQQAIAVADREGCLVAVCYLDLDDFKPINDQCGHEAGDDLLRAVADHLTASVRPGDTVARWGGDEFALVLTDMVDLSTCTQVLERVLRSLSKHQLIQGQPHPVSASIGATLYPDDHGDADTLLRHADHAMYLAKQCGRNNFQFFDPEQDRQAIASRELLHSIARAIDAGELCLRYQPIVNMRRGCIEAVEALVRWQHPLRGLLAPIEFLPAIEGTDLIRELDHWVLSEALAQQATWVQQGLSLRLHINVSAQSLQTPDFLHEVSCIIDRHPRVQAQSIELEILETTALQDLGLVSAVIGEGARLGLSFALDDFGTGYSSLIYLRRLPAGTLKIDQTFVRNMLQDREDRNIVEGVIGMARAFGRDIIAEGVETLEHGSLLMRLGCDRAQGYGIARPMTAAQLPQWIAAYRQPALWADRAEHLLSE</sequence>
<dbReference type="RefSeq" id="WP_164453200.1">
    <property type="nucleotide sequence ID" value="NZ_JAAIJQ010000033.1"/>
</dbReference>
<dbReference type="InterPro" id="IPR035965">
    <property type="entry name" value="PAS-like_dom_sf"/>
</dbReference>